<name>A0ABW5ZV09_9FLAO</name>
<keyword evidence="3" id="KW-0328">Glycosyltransferase</keyword>
<protein>
    <submittedName>
        <fullName evidence="3">Glycosyltransferase</fullName>
        <ecNumber evidence="3">2.4.-.-</ecNumber>
    </submittedName>
</protein>
<evidence type="ECO:0000259" key="2">
    <source>
        <dbReference type="Pfam" id="PF13439"/>
    </source>
</evidence>
<dbReference type="EC" id="2.4.-.-" evidence="3"/>
<feature type="domain" description="Glycosyltransferase subfamily 4-like N-terminal" evidence="2">
    <location>
        <begin position="93"/>
        <end position="212"/>
    </location>
</feature>
<dbReference type="PANTHER" id="PTHR12526:SF630">
    <property type="entry name" value="GLYCOSYLTRANSFERASE"/>
    <property type="match status" value="1"/>
</dbReference>
<comment type="caution">
    <text evidence="3">The sequence shown here is derived from an EMBL/GenBank/DDBJ whole genome shotgun (WGS) entry which is preliminary data.</text>
</comment>
<dbReference type="Pfam" id="PF13439">
    <property type="entry name" value="Glyco_transf_4"/>
    <property type="match status" value="1"/>
</dbReference>
<accession>A0ABW5ZV09</accession>
<dbReference type="GO" id="GO:0016757">
    <property type="term" value="F:glycosyltransferase activity"/>
    <property type="evidence" value="ECO:0007669"/>
    <property type="project" value="UniProtKB-KW"/>
</dbReference>
<evidence type="ECO:0000313" key="3">
    <source>
        <dbReference type="EMBL" id="MFD2916265.1"/>
    </source>
</evidence>
<dbReference type="InterPro" id="IPR001296">
    <property type="entry name" value="Glyco_trans_1"/>
</dbReference>
<dbReference type="RefSeq" id="WP_194508272.1">
    <property type="nucleotide sequence ID" value="NZ_JADILU010000004.1"/>
</dbReference>
<evidence type="ECO:0000259" key="1">
    <source>
        <dbReference type="Pfam" id="PF00534"/>
    </source>
</evidence>
<dbReference type="EMBL" id="JBHUOS010000009">
    <property type="protein sequence ID" value="MFD2916265.1"/>
    <property type="molecule type" value="Genomic_DNA"/>
</dbReference>
<dbReference type="Proteomes" id="UP001597548">
    <property type="component" value="Unassembled WGS sequence"/>
</dbReference>
<keyword evidence="4" id="KW-1185">Reference proteome</keyword>
<dbReference type="InterPro" id="IPR028098">
    <property type="entry name" value="Glyco_trans_4-like_N"/>
</dbReference>
<feature type="domain" description="Glycosyl transferase family 1" evidence="1">
    <location>
        <begin position="216"/>
        <end position="378"/>
    </location>
</feature>
<reference evidence="4" key="1">
    <citation type="journal article" date="2019" name="Int. J. Syst. Evol. Microbiol.">
        <title>The Global Catalogue of Microorganisms (GCM) 10K type strain sequencing project: providing services to taxonomists for standard genome sequencing and annotation.</title>
        <authorList>
            <consortium name="The Broad Institute Genomics Platform"/>
            <consortium name="The Broad Institute Genome Sequencing Center for Infectious Disease"/>
            <person name="Wu L."/>
            <person name="Ma J."/>
        </authorList>
    </citation>
    <scope>NUCLEOTIDE SEQUENCE [LARGE SCALE GENOMIC DNA]</scope>
    <source>
        <strain evidence="4">KCTC 32514</strain>
    </source>
</reference>
<dbReference type="Pfam" id="PF00534">
    <property type="entry name" value="Glycos_transf_1"/>
    <property type="match status" value="1"/>
</dbReference>
<organism evidence="3 4">
    <name type="scientific">Psychroserpens luteus</name>
    <dbReference type="NCBI Taxonomy" id="1434066"/>
    <lineage>
        <taxon>Bacteria</taxon>
        <taxon>Pseudomonadati</taxon>
        <taxon>Bacteroidota</taxon>
        <taxon>Flavobacteriia</taxon>
        <taxon>Flavobacteriales</taxon>
        <taxon>Flavobacteriaceae</taxon>
        <taxon>Psychroserpens</taxon>
    </lineage>
</organism>
<keyword evidence="3" id="KW-0808">Transferase</keyword>
<sequence>MKVLFWISKFPTFSETFIRDQIIALLDEGLEVFIYTKNGLVNEEEIDALLGFESYRLQERIVNLNFYFEPNKFYRFFKIFPILLSAIFKGQIQHYLNSLKFKKYGKQSKSLRLFYQVHFLLKNKIDVIHAHFGPNGNEAVIFKQIGLPIKLFTTFHGYDIRLGIEKGGDIYADLFNYSNAVISISEFNYQNLSKFGAPKAKIISITNGINIDFYKREKIISNTNKIRILTVARLVDEKALDIAIRAIGELLKMKPLLDFEYIIIGEGDKREELQSIIIELDLTERVTLVGSKTSIEVRNAMHHSDLFLLSSKLESLPTVLLEAQASGLVVLATNVGDVSKIVKAGLVVQPLNLSDFKYGLLDLINNRNNWNNMSIEGQQYINSNHDIRKQTKVLMGIYSSM</sequence>
<evidence type="ECO:0000313" key="4">
    <source>
        <dbReference type="Proteomes" id="UP001597548"/>
    </source>
</evidence>
<dbReference type="Gene3D" id="3.40.50.2000">
    <property type="entry name" value="Glycogen Phosphorylase B"/>
    <property type="match status" value="2"/>
</dbReference>
<gene>
    <name evidence="3" type="ORF">ACFS29_11485</name>
</gene>
<dbReference type="PANTHER" id="PTHR12526">
    <property type="entry name" value="GLYCOSYLTRANSFERASE"/>
    <property type="match status" value="1"/>
</dbReference>
<proteinExistence type="predicted"/>
<dbReference type="SUPFAM" id="SSF53756">
    <property type="entry name" value="UDP-Glycosyltransferase/glycogen phosphorylase"/>
    <property type="match status" value="1"/>
</dbReference>